<dbReference type="UniPathway" id="UPA00253">
    <property type="reaction ID" value="UER00334"/>
</dbReference>
<dbReference type="PANTHER" id="PTHR23090">
    <property type="entry name" value="NH 3 /GLUTAMINE-DEPENDENT NAD + SYNTHETASE"/>
    <property type="match status" value="1"/>
</dbReference>
<accession>A0A1R3K7E2</accession>
<dbReference type="CDD" id="cd00553">
    <property type="entry name" value="NAD_synthase"/>
    <property type="match status" value="1"/>
</dbReference>
<evidence type="ECO:0000256" key="8">
    <source>
        <dbReference type="ARBA" id="ARBA00023027"/>
    </source>
</evidence>
<keyword evidence="7 10" id="KW-0067">ATP-binding</keyword>
<dbReference type="PANTHER" id="PTHR23090:SF9">
    <property type="entry name" value="GLUTAMINE-DEPENDENT NAD(+) SYNTHETASE"/>
    <property type="match status" value="1"/>
</dbReference>
<evidence type="ECO:0000256" key="1">
    <source>
        <dbReference type="ARBA" id="ARBA00005188"/>
    </source>
</evidence>
<dbReference type="Pfam" id="PF02540">
    <property type="entry name" value="NAD_synthase"/>
    <property type="match status" value="1"/>
</dbReference>
<keyword evidence="12" id="KW-0378">Hydrolase</keyword>
<evidence type="ECO:0000259" key="11">
    <source>
        <dbReference type="PROSITE" id="PS50263"/>
    </source>
</evidence>
<comment type="similarity">
    <text evidence="2 10">In the C-terminal section; belongs to the NAD synthetase family.</text>
</comment>
<dbReference type="Proteomes" id="UP000187203">
    <property type="component" value="Unassembled WGS sequence"/>
</dbReference>
<keyword evidence="8 10" id="KW-0520">NAD</keyword>
<keyword evidence="13" id="KW-1185">Reference proteome</keyword>
<organism evidence="12 13">
    <name type="scientific">Corchorus olitorius</name>
    <dbReference type="NCBI Taxonomy" id="93759"/>
    <lineage>
        <taxon>Eukaryota</taxon>
        <taxon>Viridiplantae</taxon>
        <taxon>Streptophyta</taxon>
        <taxon>Embryophyta</taxon>
        <taxon>Tracheophyta</taxon>
        <taxon>Spermatophyta</taxon>
        <taxon>Magnoliopsida</taxon>
        <taxon>eudicotyledons</taxon>
        <taxon>Gunneridae</taxon>
        <taxon>Pentapetalae</taxon>
        <taxon>rosids</taxon>
        <taxon>malvids</taxon>
        <taxon>Malvales</taxon>
        <taxon>Malvaceae</taxon>
        <taxon>Grewioideae</taxon>
        <taxon>Apeibeae</taxon>
        <taxon>Corchorus</taxon>
    </lineage>
</organism>
<evidence type="ECO:0000256" key="10">
    <source>
        <dbReference type="PIRNR" id="PIRNR006630"/>
    </source>
</evidence>
<dbReference type="NCBIfam" id="TIGR00552">
    <property type="entry name" value="nadE"/>
    <property type="match status" value="1"/>
</dbReference>
<evidence type="ECO:0000256" key="2">
    <source>
        <dbReference type="ARBA" id="ARBA00007145"/>
    </source>
</evidence>
<dbReference type="InterPro" id="IPR022310">
    <property type="entry name" value="NAD/GMP_synthase"/>
</dbReference>
<comment type="caution">
    <text evidence="12">The sequence shown here is derived from an EMBL/GenBank/DDBJ whole genome shotgun (WGS) entry which is preliminary data.</text>
</comment>
<evidence type="ECO:0000256" key="5">
    <source>
        <dbReference type="ARBA" id="ARBA00022598"/>
    </source>
</evidence>
<dbReference type="FunFam" id="3.60.110.10:FF:000003">
    <property type="entry name" value="Glutamine-dependent NAD(+) synthetase"/>
    <property type="match status" value="1"/>
</dbReference>
<keyword evidence="6 10" id="KW-0547">Nucleotide-binding</keyword>
<proteinExistence type="inferred from homology"/>
<evidence type="ECO:0000256" key="3">
    <source>
        <dbReference type="ARBA" id="ARBA00012743"/>
    </source>
</evidence>
<dbReference type="Gene3D" id="3.40.50.620">
    <property type="entry name" value="HUPs"/>
    <property type="match status" value="1"/>
</dbReference>
<dbReference type="PIRSF" id="PIRSF006630">
    <property type="entry name" value="NADS_GAT"/>
    <property type="match status" value="1"/>
</dbReference>
<dbReference type="GO" id="GO:0009435">
    <property type="term" value="P:NAD+ biosynthetic process"/>
    <property type="evidence" value="ECO:0007669"/>
    <property type="project" value="UniProtKB-UniRule"/>
</dbReference>
<name>A0A1R3K7E2_9ROSI</name>
<feature type="domain" description="CN hydrolase" evidence="11">
    <location>
        <begin position="4"/>
        <end position="274"/>
    </location>
</feature>
<protein>
    <recommendedName>
        <fullName evidence="4 10">Glutamine-dependent NAD(+) synthetase</fullName>
        <ecNumber evidence="3 10">6.3.5.1</ecNumber>
    </recommendedName>
    <alternativeName>
        <fullName evidence="10">NAD(+) synthase [glutamine-hydrolyzing]</fullName>
    </alternativeName>
</protein>
<dbReference type="InterPro" id="IPR003694">
    <property type="entry name" value="NAD_synthase"/>
</dbReference>
<reference evidence="13" key="1">
    <citation type="submission" date="2013-09" db="EMBL/GenBank/DDBJ databases">
        <title>Corchorus olitorius genome sequencing.</title>
        <authorList>
            <person name="Alam M."/>
            <person name="Haque M.S."/>
            <person name="Islam M.S."/>
            <person name="Emdad E.M."/>
            <person name="Islam M.M."/>
            <person name="Ahmed B."/>
            <person name="Halim A."/>
            <person name="Hossen Q.M.M."/>
            <person name="Hossain M.Z."/>
            <person name="Ahmed R."/>
            <person name="Khan M.M."/>
            <person name="Islam R."/>
            <person name="Rashid M.M."/>
            <person name="Khan S.A."/>
            <person name="Rahman M.S."/>
            <person name="Alam M."/>
            <person name="Yahiya A.S."/>
            <person name="Khan M.S."/>
            <person name="Azam M.S."/>
            <person name="Haque T."/>
            <person name="Lashkar M.Z.H."/>
            <person name="Akhand A.I."/>
            <person name="Morshed G."/>
            <person name="Roy S."/>
            <person name="Uddin K.S."/>
            <person name="Rabeya T."/>
            <person name="Hossain A.S."/>
            <person name="Chowdhury A."/>
            <person name="Snigdha A.R."/>
            <person name="Mortoza M.S."/>
            <person name="Matin S.A."/>
            <person name="Hoque S.M.E."/>
            <person name="Islam M.K."/>
            <person name="Roy D.K."/>
            <person name="Haider R."/>
            <person name="Moosa M.M."/>
            <person name="Elias S.M."/>
            <person name="Hasan A.M."/>
            <person name="Jahan S."/>
            <person name="Shafiuddin M."/>
            <person name="Mahmood N."/>
            <person name="Shommy N.S."/>
        </authorList>
    </citation>
    <scope>NUCLEOTIDE SEQUENCE [LARGE SCALE GENOMIC DNA]</scope>
    <source>
        <strain evidence="13">cv. O-4</strain>
    </source>
</reference>
<evidence type="ECO:0000256" key="9">
    <source>
        <dbReference type="ARBA" id="ARBA00052340"/>
    </source>
</evidence>
<dbReference type="CDD" id="cd07570">
    <property type="entry name" value="GAT_Gln-NAD-synth"/>
    <property type="match status" value="1"/>
</dbReference>
<gene>
    <name evidence="12" type="ORF">COLO4_10753</name>
</gene>
<dbReference type="InterPro" id="IPR014445">
    <property type="entry name" value="Gln-dep_NAD_synthase"/>
</dbReference>
<keyword evidence="5 10" id="KW-0436">Ligase</keyword>
<dbReference type="GO" id="GO:0003952">
    <property type="term" value="F:NAD+ synthase (glutamine-hydrolyzing) activity"/>
    <property type="evidence" value="ECO:0007669"/>
    <property type="project" value="UniProtKB-UniRule"/>
</dbReference>
<evidence type="ECO:0000256" key="7">
    <source>
        <dbReference type="ARBA" id="ARBA00022840"/>
    </source>
</evidence>
<dbReference type="EMBL" id="AWUE01014576">
    <property type="protein sequence ID" value="OMP02908.1"/>
    <property type="molecule type" value="Genomic_DNA"/>
</dbReference>
<dbReference type="InterPro" id="IPR014729">
    <property type="entry name" value="Rossmann-like_a/b/a_fold"/>
</dbReference>
<dbReference type="EC" id="6.3.5.1" evidence="3 10"/>
<dbReference type="GO" id="GO:0005524">
    <property type="term" value="F:ATP binding"/>
    <property type="evidence" value="ECO:0007669"/>
    <property type="project" value="UniProtKB-UniRule"/>
</dbReference>
<dbReference type="Pfam" id="PF00795">
    <property type="entry name" value="CN_hydrolase"/>
    <property type="match status" value="1"/>
</dbReference>
<comment type="pathway">
    <text evidence="1 10">Cofactor biosynthesis; NAD(+) biosynthesis; NAD(+) from deamido-NAD(+) (L-Gln route): step 1/1.</text>
</comment>
<dbReference type="SUPFAM" id="SSF56317">
    <property type="entry name" value="Carbon-nitrogen hydrolase"/>
    <property type="match status" value="1"/>
</dbReference>
<dbReference type="InterPro" id="IPR003010">
    <property type="entry name" value="C-N_Hydrolase"/>
</dbReference>
<dbReference type="Gene3D" id="3.60.110.10">
    <property type="entry name" value="Carbon-nitrogen hydrolase"/>
    <property type="match status" value="1"/>
</dbReference>
<dbReference type="InterPro" id="IPR036526">
    <property type="entry name" value="C-N_Hydrolase_sf"/>
</dbReference>
<evidence type="ECO:0000313" key="12">
    <source>
        <dbReference type="EMBL" id="OMP02908.1"/>
    </source>
</evidence>
<dbReference type="STRING" id="93759.A0A1R3K7E2"/>
<dbReference type="GO" id="GO:0004359">
    <property type="term" value="F:glutaminase activity"/>
    <property type="evidence" value="ECO:0007669"/>
    <property type="project" value="InterPro"/>
</dbReference>
<dbReference type="OrthoDB" id="2020662at2759"/>
<evidence type="ECO:0000256" key="6">
    <source>
        <dbReference type="ARBA" id="ARBA00022741"/>
    </source>
</evidence>
<evidence type="ECO:0000256" key="4">
    <source>
        <dbReference type="ARBA" id="ARBA00017309"/>
    </source>
</evidence>
<dbReference type="HAMAP" id="MF_02090">
    <property type="entry name" value="NadE_glutamine_dep"/>
    <property type="match status" value="1"/>
</dbReference>
<comment type="catalytic activity">
    <reaction evidence="9 10">
        <text>deamido-NAD(+) + L-glutamine + ATP + H2O = L-glutamate + AMP + diphosphate + NAD(+) + H(+)</text>
        <dbReference type="Rhea" id="RHEA:24384"/>
        <dbReference type="ChEBI" id="CHEBI:15377"/>
        <dbReference type="ChEBI" id="CHEBI:15378"/>
        <dbReference type="ChEBI" id="CHEBI:29985"/>
        <dbReference type="ChEBI" id="CHEBI:30616"/>
        <dbReference type="ChEBI" id="CHEBI:33019"/>
        <dbReference type="ChEBI" id="CHEBI:57540"/>
        <dbReference type="ChEBI" id="CHEBI:58359"/>
        <dbReference type="ChEBI" id="CHEBI:58437"/>
        <dbReference type="ChEBI" id="CHEBI:456215"/>
        <dbReference type="EC" id="6.3.5.1"/>
    </reaction>
</comment>
<dbReference type="PROSITE" id="PS50263">
    <property type="entry name" value="CN_HYDROLASE"/>
    <property type="match status" value="1"/>
</dbReference>
<dbReference type="AlphaFoldDB" id="A0A1R3K7E2"/>
<evidence type="ECO:0000313" key="13">
    <source>
        <dbReference type="Proteomes" id="UP000187203"/>
    </source>
</evidence>
<sequence length="726" mass="81158">MRLLKLATCNLNQWAMDFDCNLKHIKESIVLAKEAGAVIRLGPELEITGYGCEDHFLELDTVTHAWECLKEILLSDLTDGILCSIGMPVIKGSERYNCQVFCFNRKIVMIRPKMFLANDGNYRELRWFTTWKQKDQLEEFLLPPEISEALSQKSVPFGYGYIQFLDTAVAAEICEELFTPIPPHTELALNGVEVFLNASGSHHQLRKLDIRLRAFIGATHTRGGVYMYSNHQGCDGGRLYYDGCCCVVVNGEVVAQGSQFSLKDVEVVVAQADLDAVASLRGSISSFQEQASCKTRVSSVAVPYKICQSFDLKILLSSPQKIMYHSPEEEIAFGPGCWLWDYLRRSGASGFLLPLSGGADSSSVAAIVGCMCQLVVKEIANGDEKVKADAIRIGNYTDGQFPTDSKEFAKRIFYTVYMGSENSSEATKMRAKVLAEEIGSWHLDVCIDGVVSSLLSLFQTLTGKRPRYKVDGGSNIENLGLQNIQARIRMVLAFMLASLLPWVHNKKGFYLVLGSSNVDEALRGYLTKYDCSAADINPIGSISKQDLRIFLRWAANHLGYSSLAEIEAAPPTAELEPIRSNYTQLDEVDMGMTYEELSVYGRLRKISRCGPVTMFKNLCYKWGARLTPSEVAEKVKHFFKYYSINRHKMTVLTPSYHAESYSPEDNRFDLRQFLYNARWPFQFRKIDELVEKLDGDRVAFKESGDLKNGDGMGVVAAASSDPKSGL</sequence>
<dbReference type="GO" id="GO:0005737">
    <property type="term" value="C:cytoplasm"/>
    <property type="evidence" value="ECO:0007669"/>
    <property type="project" value="InterPro"/>
</dbReference>
<dbReference type="FunFam" id="3.40.50.620:FF:000036">
    <property type="entry name" value="Glutamine-dependent NAD(+) synthetase"/>
    <property type="match status" value="1"/>
</dbReference>
<dbReference type="SUPFAM" id="SSF52402">
    <property type="entry name" value="Adenine nucleotide alpha hydrolases-like"/>
    <property type="match status" value="1"/>
</dbReference>